<evidence type="ECO:0000313" key="2">
    <source>
        <dbReference type="EMBL" id="TGE14499.1"/>
    </source>
</evidence>
<accession>A0A4Z0PIB2</accession>
<dbReference type="Proteomes" id="UP000297739">
    <property type="component" value="Unassembled WGS sequence"/>
</dbReference>
<evidence type="ECO:0000256" key="1">
    <source>
        <dbReference type="PROSITE-ProRule" id="PRU00339"/>
    </source>
</evidence>
<dbReference type="EMBL" id="SRLD01000034">
    <property type="protein sequence ID" value="TGE14499.1"/>
    <property type="molecule type" value="Genomic_DNA"/>
</dbReference>
<dbReference type="PROSITE" id="PS50005">
    <property type="entry name" value="TPR"/>
    <property type="match status" value="1"/>
</dbReference>
<dbReference type="RefSeq" id="WP_167852171.1">
    <property type="nucleotide sequence ID" value="NZ_SRLD01000034.1"/>
</dbReference>
<reference evidence="2 3" key="1">
    <citation type="submission" date="2019-04" db="EMBL/GenBank/DDBJ databases">
        <authorList>
            <person name="Feng G."/>
            <person name="Zhang J."/>
            <person name="Zhu H."/>
        </authorList>
    </citation>
    <scope>NUCLEOTIDE SEQUENCE [LARGE SCALE GENOMIC DNA]</scope>
    <source>
        <strain evidence="2 3">JCM 17223</strain>
    </source>
</reference>
<feature type="repeat" description="TPR" evidence="1">
    <location>
        <begin position="409"/>
        <end position="442"/>
    </location>
</feature>
<sequence>MLAGQRLRRAATYAVDRQLLRQLIEDPALFASAQSVATAPDPTAERPFDPEPEVNCLATQEFPAASETALSALAAILPIGDSASAEASGPVEMVVEEQLPLPVVEAPTALSDEEQPESIVQAEPVAVQDQDQPSSSAFLLAEPTTSEEEAIPAAEQPTAPVKSTETLAELSVTEAVLPVDASLDLTSAAVEVETMYTPAQPESFLEAPEDNYVTEELVTVIEQPSELISIASIVSEADTLTDEVAPTVEDETLPPVAPPIRPPVERGSSRFEFGLGLPDLVRQAVYELPTLEPQEESPAVETEATRATGFYGDALVGYALGDGGSRLGYCLQPTDAFTDVLPGTPFFAPDALLQEQTPRYQPASPPAPSPFDLINTFLRTQPRLRAPAVLPAAEEQADLSVRSTRGVPDIASESLAKIMVRQGKIEKAIEIYERLIVRQPEKKAYFADQIQQLKPTE</sequence>
<comment type="caution">
    <text evidence="2">The sequence shown here is derived from an EMBL/GenBank/DDBJ whole genome shotgun (WGS) entry which is preliminary data.</text>
</comment>
<keyword evidence="1" id="KW-0802">TPR repeat</keyword>
<proteinExistence type="predicted"/>
<keyword evidence="3" id="KW-1185">Reference proteome</keyword>
<protein>
    <submittedName>
        <fullName evidence="2">Uncharacterized protein</fullName>
    </submittedName>
</protein>
<evidence type="ECO:0000313" key="3">
    <source>
        <dbReference type="Proteomes" id="UP000297739"/>
    </source>
</evidence>
<gene>
    <name evidence="2" type="ORF">E5J99_15665</name>
</gene>
<dbReference type="InterPro" id="IPR019734">
    <property type="entry name" value="TPR_rpt"/>
</dbReference>
<organism evidence="2 3">
    <name type="scientific">Hymenobacter elongatus</name>
    <dbReference type="NCBI Taxonomy" id="877208"/>
    <lineage>
        <taxon>Bacteria</taxon>
        <taxon>Pseudomonadati</taxon>
        <taxon>Bacteroidota</taxon>
        <taxon>Cytophagia</taxon>
        <taxon>Cytophagales</taxon>
        <taxon>Hymenobacteraceae</taxon>
        <taxon>Hymenobacter</taxon>
    </lineage>
</organism>
<name>A0A4Z0PIB2_9BACT</name>
<dbReference type="AlphaFoldDB" id="A0A4Z0PIB2"/>